<name>A0A1G7BFJ7_9BACT</name>
<dbReference type="Gene3D" id="3.30.1200.10">
    <property type="entry name" value="YggU-like"/>
    <property type="match status" value="1"/>
</dbReference>
<dbReference type="InterPro" id="IPR003746">
    <property type="entry name" value="DUF167"/>
</dbReference>
<dbReference type="SMART" id="SM01152">
    <property type="entry name" value="DUF167"/>
    <property type="match status" value="1"/>
</dbReference>
<organism evidence="3 4">
    <name type="scientific">Desulfuromonas thiophila</name>
    <dbReference type="NCBI Taxonomy" id="57664"/>
    <lineage>
        <taxon>Bacteria</taxon>
        <taxon>Pseudomonadati</taxon>
        <taxon>Thermodesulfobacteriota</taxon>
        <taxon>Desulfuromonadia</taxon>
        <taxon>Desulfuromonadales</taxon>
        <taxon>Desulfuromonadaceae</taxon>
        <taxon>Desulfuromonas</taxon>
    </lineage>
</organism>
<gene>
    <name evidence="3" type="ORF">SAMN05661003_10622</name>
</gene>
<dbReference type="HAMAP" id="MF_00634">
    <property type="entry name" value="UPF0235"/>
    <property type="match status" value="1"/>
</dbReference>
<dbReference type="GO" id="GO:0005737">
    <property type="term" value="C:cytoplasm"/>
    <property type="evidence" value="ECO:0007669"/>
    <property type="project" value="TreeGrafter"/>
</dbReference>
<dbReference type="EMBL" id="FNAQ01000006">
    <property type="protein sequence ID" value="SDE25829.1"/>
    <property type="molecule type" value="Genomic_DNA"/>
</dbReference>
<sequence length="105" mass="11038">MPAPDLSCCLRVVAGGVQLAVLVQPRASKNALCGLQGDELKLRLTSPPVDGAANKLCCDYLAKLLGCAKSAVSLVSGHSSRHKRLQIDGCSLAEVQQRLQQALDV</sequence>
<keyword evidence="4" id="KW-1185">Reference proteome</keyword>
<evidence type="ECO:0000256" key="1">
    <source>
        <dbReference type="ARBA" id="ARBA00010364"/>
    </source>
</evidence>
<dbReference type="STRING" id="57664.SAMN05661003_10622"/>
<dbReference type="Proteomes" id="UP000243205">
    <property type="component" value="Unassembled WGS sequence"/>
</dbReference>
<evidence type="ECO:0000256" key="2">
    <source>
        <dbReference type="HAMAP-Rule" id="MF_00634"/>
    </source>
</evidence>
<dbReference type="SUPFAM" id="SSF69786">
    <property type="entry name" value="YggU-like"/>
    <property type="match status" value="1"/>
</dbReference>
<proteinExistence type="inferred from homology"/>
<accession>A0A1G7BFJ7</accession>
<comment type="similarity">
    <text evidence="1 2">Belongs to the UPF0235 family.</text>
</comment>
<dbReference type="RefSeq" id="WP_092077866.1">
    <property type="nucleotide sequence ID" value="NZ_FNAQ01000006.1"/>
</dbReference>
<evidence type="ECO:0000313" key="4">
    <source>
        <dbReference type="Proteomes" id="UP000243205"/>
    </source>
</evidence>
<dbReference type="PANTHER" id="PTHR13420">
    <property type="entry name" value="UPF0235 PROTEIN C15ORF40"/>
    <property type="match status" value="1"/>
</dbReference>
<reference evidence="4" key="1">
    <citation type="submission" date="2016-10" db="EMBL/GenBank/DDBJ databases">
        <authorList>
            <person name="Varghese N."/>
            <person name="Submissions S."/>
        </authorList>
    </citation>
    <scope>NUCLEOTIDE SEQUENCE [LARGE SCALE GENOMIC DNA]</scope>
    <source>
        <strain evidence="4">DSM 8987</strain>
    </source>
</reference>
<evidence type="ECO:0000313" key="3">
    <source>
        <dbReference type="EMBL" id="SDE25829.1"/>
    </source>
</evidence>
<dbReference type="NCBIfam" id="TIGR00251">
    <property type="entry name" value="DUF167 family protein"/>
    <property type="match status" value="1"/>
</dbReference>
<dbReference type="AlphaFoldDB" id="A0A1G7BFJ7"/>
<dbReference type="InterPro" id="IPR036591">
    <property type="entry name" value="YggU-like_sf"/>
</dbReference>
<dbReference type="Pfam" id="PF02594">
    <property type="entry name" value="DUF167"/>
    <property type="match status" value="1"/>
</dbReference>
<dbReference type="OrthoDB" id="9800587at2"/>
<dbReference type="PANTHER" id="PTHR13420:SF7">
    <property type="entry name" value="UPF0235 PROTEIN C15ORF40"/>
    <property type="match status" value="1"/>
</dbReference>
<protein>
    <recommendedName>
        <fullName evidence="2">UPF0235 protein SAMN05661003_10622</fullName>
    </recommendedName>
</protein>